<evidence type="ECO:0000259" key="10">
    <source>
        <dbReference type="PROSITE" id="PS50850"/>
    </source>
</evidence>
<keyword evidence="5 9" id="KW-1133">Transmembrane helix</keyword>
<feature type="transmembrane region" description="Helical" evidence="9">
    <location>
        <begin position="376"/>
        <end position="397"/>
    </location>
</feature>
<dbReference type="EMBL" id="JAPCWZ010000010">
    <property type="protein sequence ID" value="KAK8848608.1"/>
    <property type="molecule type" value="Genomic_DNA"/>
</dbReference>
<dbReference type="Gene3D" id="1.20.1250.20">
    <property type="entry name" value="MFS general substrate transporter like domains"/>
    <property type="match status" value="1"/>
</dbReference>
<comment type="similarity">
    <text evidence="2 7">Belongs to the major facilitator superfamily. Sugar transporter (TC 2.A.1.1) family.</text>
</comment>
<dbReference type="PRINTS" id="PR00171">
    <property type="entry name" value="SUGRTRNSPORT"/>
</dbReference>
<evidence type="ECO:0000256" key="7">
    <source>
        <dbReference type="RuleBase" id="RU003346"/>
    </source>
</evidence>
<dbReference type="InterPro" id="IPR005828">
    <property type="entry name" value="MFS_sugar_transport-like"/>
</dbReference>
<protein>
    <submittedName>
        <fullName evidence="11">General substrate transporter</fullName>
    </submittedName>
</protein>
<keyword evidence="6 9" id="KW-0472">Membrane</keyword>
<evidence type="ECO:0000313" key="12">
    <source>
        <dbReference type="Proteomes" id="UP001390339"/>
    </source>
</evidence>
<dbReference type="PROSITE" id="PS00217">
    <property type="entry name" value="SUGAR_TRANSPORT_2"/>
    <property type="match status" value="1"/>
</dbReference>
<feature type="transmembrane region" description="Helical" evidence="9">
    <location>
        <begin position="150"/>
        <end position="169"/>
    </location>
</feature>
<feature type="transmembrane region" description="Helical" evidence="9">
    <location>
        <begin position="181"/>
        <end position="204"/>
    </location>
</feature>
<keyword evidence="12" id="KW-1185">Reference proteome</keyword>
<evidence type="ECO:0000256" key="6">
    <source>
        <dbReference type="ARBA" id="ARBA00023136"/>
    </source>
</evidence>
<keyword evidence="3 7" id="KW-0813">Transport</keyword>
<dbReference type="SUPFAM" id="SSF103473">
    <property type="entry name" value="MFS general substrate transporter"/>
    <property type="match status" value="1"/>
</dbReference>
<dbReference type="NCBIfam" id="TIGR00879">
    <property type="entry name" value="SP"/>
    <property type="match status" value="1"/>
</dbReference>
<dbReference type="InterPro" id="IPR020846">
    <property type="entry name" value="MFS_dom"/>
</dbReference>
<feature type="compositionally biased region" description="Basic and acidic residues" evidence="8">
    <location>
        <begin position="522"/>
        <end position="539"/>
    </location>
</feature>
<feature type="region of interest" description="Disordered" evidence="8">
    <location>
        <begin position="522"/>
        <end position="565"/>
    </location>
</feature>
<feature type="transmembrane region" description="Helical" evidence="9">
    <location>
        <begin position="61"/>
        <end position="83"/>
    </location>
</feature>
<keyword evidence="4 9" id="KW-0812">Transmembrane</keyword>
<accession>A0ABR2HKZ5</accession>
<evidence type="ECO:0000256" key="2">
    <source>
        <dbReference type="ARBA" id="ARBA00010992"/>
    </source>
</evidence>
<feature type="domain" description="Major facilitator superfamily (MFS) profile" evidence="10">
    <location>
        <begin position="18"/>
        <end position="462"/>
    </location>
</feature>
<comment type="caution">
    <text evidence="11">The sequence shown here is derived from an EMBL/GenBank/DDBJ whole genome shotgun (WGS) entry which is preliminary data.</text>
</comment>
<evidence type="ECO:0000256" key="3">
    <source>
        <dbReference type="ARBA" id="ARBA00022448"/>
    </source>
</evidence>
<dbReference type="PANTHER" id="PTHR48022">
    <property type="entry name" value="PLASTIDIC GLUCOSE TRANSPORTER 4"/>
    <property type="match status" value="1"/>
</dbReference>
<evidence type="ECO:0000256" key="9">
    <source>
        <dbReference type="SAM" id="Phobius"/>
    </source>
</evidence>
<name>A0ABR2HKZ5_9PEZI</name>
<dbReference type="Proteomes" id="UP001390339">
    <property type="component" value="Unassembled WGS sequence"/>
</dbReference>
<feature type="transmembrane region" description="Helical" evidence="9">
    <location>
        <begin position="409"/>
        <end position="432"/>
    </location>
</feature>
<gene>
    <name evidence="11" type="ORF">PGQ11_015088</name>
</gene>
<evidence type="ECO:0000313" key="11">
    <source>
        <dbReference type="EMBL" id="KAK8848608.1"/>
    </source>
</evidence>
<organism evidence="11 12">
    <name type="scientific">Apiospora arundinis</name>
    <dbReference type="NCBI Taxonomy" id="335852"/>
    <lineage>
        <taxon>Eukaryota</taxon>
        <taxon>Fungi</taxon>
        <taxon>Dikarya</taxon>
        <taxon>Ascomycota</taxon>
        <taxon>Pezizomycotina</taxon>
        <taxon>Sordariomycetes</taxon>
        <taxon>Xylariomycetidae</taxon>
        <taxon>Amphisphaeriales</taxon>
        <taxon>Apiosporaceae</taxon>
        <taxon>Apiospora</taxon>
    </lineage>
</organism>
<feature type="transmembrane region" description="Helical" evidence="9">
    <location>
        <begin position="90"/>
        <end position="109"/>
    </location>
</feature>
<dbReference type="Pfam" id="PF00083">
    <property type="entry name" value="Sugar_tr"/>
    <property type="match status" value="1"/>
</dbReference>
<evidence type="ECO:0000256" key="4">
    <source>
        <dbReference type="ARBA" id="ARBA00022692"/>
    </source>
</evidence>
<proteinExistence type="inferred from homology"/>
<dbReference type="InterPro" id="IPR003663">
    <property type="entry name" value="Sugar/inositol_transpt"/>
</dbReference>
<evidence type="ECO:0000256" key="1">
    <source>
        <dbReference type="ARBA" id="ARBA00004141"/>
    </source>
</evidence>
<feature type="transmembrane region" description="Helical" evidence="9">
    <location>
        <begin position="438"/>
        <end position="458"/>
    </location>
</feature>
<sequence length="565" mass="61664">MGSPRFMGLTGRPLSLMVSTIATCGFLLFGYDQGVMSGIISAPAFNNMFEATKDNATMQGFVTAIYEIGCLAGAVFMLAFGDLLGRRKGIILGGVVMIIGVVIQVTAVAGSNPLAQFIVGRVITGVGNGLNTSTIPTYQAECSKTTNRGLLICIEGGIIAFGTLIAYWVDYGSTYSTNHDFVWRFPIAFQIIFGLVLSGAMWFLPESPRWLLTHERYEEAEIVISALRGYELGSEQTAMERDVILDSIRASGFSGQKSTPIKALFTNGKTQHFRRMMLGASSQLMQQVGGCNAVIYYFPILFEKSISHGNHNLALLMGGVNMIIYSIFATVSWFIIERVGRRKLFLWGTVGQCLSMVITFSCLIKENPMSARGAAVGLFTYIASFGATWLPLPWLYPAEINPIKTRAKANAVSTCTNWLFNFLIVMVTPIMIENIGWGTYLFFAVINATFLPIIYFFYPETANRSLEEIDIIFAKGNVEGKSYVVAAKELPYLTDAEVEQEAIKYGLITAGGQNDAFSRAAHAHDAEKAAVDDGNDSSKENVVQESDIEIGTNNGLGSSKRAGRD</sequence>
<dbReference type="InterPro" id="IPR036259">
    <property type="entry name" value="MFS_trans_sf"/>
</dbReference>
<dbReference type="PANTHER" id="PTHR48022:SF69">
    <property type="entry name" value="SUGAR TRANSPORTER"/>
    <property type="match status" value="1"/>
</dbReference>
<evidence type="ECO:0000256" key="5">
    <source>
        <dbReference type="ARBA" id="ARBA00022989"/>
    </source>
</evidence>
<dbReference type="InterPro" id="IPR005829">
    <property type="entry name" value="Sugar_transporter_CS"/>
</dbReference>
<comment type="subcellular location">
    <subcellularLocation>
        <location evidence="1">Membrane</location>
        <topology evidence="1">Multi-pass membrane protein</topology>
    </subcellularLocation>
</comment>
<feature type="transmembrane region" description="Helical" evidence="9">
    <location>
        <begin position="314"/>
        <end position="335"/>
    </location>
</feature>
<dbReference type="InterPro" id="IPR050360">
    <property type="entry name" value="MFS_Sugar_Transporters"/>
</dbReference>
<feature type="transmembrane region" description="Helical" evidence="9">
    <location>
        <begin position="284"/>
        <end position="302"/>
    </location>
</feature>
<dbReference type="PROSITE" id="PS50850">
    <property type="entry name" value="MFS"/>
    <property type="match status" value="1"/>
</dbReference>
<evidence type="ECO:0000256" key="8">
    <source>
        <dbReference type="SAM" id="MobiDB-lite"/>
    </source>
</evidence>
<feature type="transmembrane region" description="Helical" evidence="9">
    <location>
        <begin position="344"/>
        <end position="364"/>
    </location>
</feature>
<reference evidence="11 12" key="1">
    <citation type="journal article" date="2024" name="IMA Fungus">
        <title>Apiospora arundinis, a panoply of carbohydrate-active enzymes and secondary metabolites.</title>
        <authorList>
            <person name="Sorensen T."/>
            <person name="Petersen C."/>
            <person name="Muurmann A.T."/>
            <person name="Christiansen J.V."/>
            <person name="Brundto M.L."/>
            <person name="Overgaard C.K."/>
            <person name="Boysen A.T."/>
            <person name="Wollenberg R.D."/>
            <person name="Larsen T.O."/>
            <person name="Sorensen J.L."/>
            <person name="Nielsen K.L."/>
            <person name="Sondergaard T.E."/>
        </authorList>
    </citation>
    <scope>NUCLEOTIDE SEQUENCE [LARGE SCALE GENOMIC DNA]</scope>
    <source>
        <strain evidence="11 12">AAU 773</strain>
    </source>
</reference>